<dbReference type="GO" id="GO:0016740">
    <property type="term" value="F:transferase activity"/>
    <property type="evidence" value="ECO:0007669"/>
    <property type="project" value="UniProtKB-KW"/>
</dbReference>
<reference evidence="1" key="1">
    <citation type="submission" date="2022-06" db="EMBL/GenBank/DDBJ databases">
        <title>Novel species in genus Dyadobacter.</title>
        <authorList>
            <person name="Ma C."/>
        </authorList>
    </citation>
    <scope>NUCLEOTIDE SEQUENCE</scope>
    <source>
        <strain evidence="1">CY22</strain>
    </source>
</reference>
<evidence type="ECO:0000313" key="2">
    <source>
        <dbReference type="Proteomes" id="UP001055420"/>
    </source>
</evidence>
<dbReference type="InterPro" id="IPR014942">
    <property type="entry name" value="AbiEii"/>
</dbReference>
<dbReference type="Pfam" id="PF08843">
    <property type="entry name" value="AbiEii"/>
    <property type="match status" value="1"/>
</dbReference>
<protein>
    <submittedName>
        <fullName evidence="1">Nucleotidyl transferase AbiEii/AbiGii toxin family protein</fullName>
    </submittedName>
</protein>
<dbReference type="RefSeq" id="WP_235161077.1">
    <property type="nucleotide sequence ID" value="NZ_CP098805.1"/>
</dbReference>
<organism evidence="1 2">
    <name type="scientific">Dyadobacter chenhuakuii</name>
    <dbReference type="NCBI Taxonomy" id="2909339"/>
    <lineage>
        <taxon>Bacteria</taxon>
        <taxon>Pseudomonadati</taxon>
        <taxon>Bacteroidota</taxon>
        <taxon>Cytophagia</taxon>
        <taxon>Cytophagales</taxon>
        <taxon>Spirosomataceae</taxon>
        <taxon>Dyadobacter</taxon>
    </lineage>
</organism>
<proteinExistence type="predicted"/>
<dbReference type="EMBL" id="CP098805">
    <property type="protein sequence ID" value="USJ30097.1"/>
    <property type="molecule type" value="Genomic_DNA"/>
</dbReference>
<gene>
    <name evidence="1" type="ORF">NFI80_19780</name>
</gene>
<name>A0ABY4XI37_9BACT</name>
<accession>A0ABY4XI37</accession>
<keyword evidence="1" id="KW-0808">Transferase</keyword>
<evidence type="ECO:0000313" key="1">
    <source>
        <dbReference type="EMBL" id="USJ30097.1"/>
    </source>
</evidence>
<keyword evidence="2" id="KW-1185">Reference proteome</keyword>
<sequence length="212" mass="24637">MLYKDPFVIHPDTFKLIQRIQAIPELKNFYLVGGTSLALQIGHRNSIDIDLFTNVTFETSELIELLRESFKVEVAYQKSTNNLFTFIDNIKTDFIRHDYTLIKQPQIEEGITLLGLEDIAAMKVNAIINSGKRLKDFVDIYFLLEHFSLNEIISFFETKYPHMNPLIALKSLSYFYDIDPEMDPPKMKVKLPISKIQQRIEQAIISGNKLFQ</sequence>
<dbReference type="Proteomes" id="UP001055420">
    <property type="component" value="Chromosome"/>
</dbReference>